<dbReference type="AlphaFoldDB" id="A0A1B6GXK5"/>
<proteinExistence type="predicted"/>
<dbReference type="PANTHER" id="PTHR36498">
    <property type="entry name" value="TATA-BINDING PROTEIN-ASSOCIATED FACTOR 172"/>
    <property type="match status" value="1"/>
</dbReference>
<dbReference type="Pfam" id="PF12054">
    <property type="entry name" value="DUF3535"/>
    <property type="match status" value="1"/>
</dbReference>
<gene>
    <name evidence="2" type="ORF">g.49519</name>
</gene>
<feature type="domain" description="Mot1 central" evidence="1">
    <location>
        <begin position="11"/>
        <end position="176"/>
    </location>
</feature>
<dbReference type="PANTHER" id="PTHR36498:SF1">
    <property type="entry name" value="TATA-BINDING PROTEIN-ASSOCIATED FACTOR 172"/>
    <property type="match status" value="1"/>
</dbReference>
<evidence type="ECO:0000259" key="1">
    <source>
        <dbReference type="Pfam" id="PF12054"/>
    </source>
</evidence>
<name>A0A1B6GXK5_9HEMI</name>
<sequence length="185" mass="20563">TLRHHKLEDSSLEMFQESNNMALTLSKILKYSGEQAAKLITESKLKPDLISKLQDRRSEVFQFATKTNQDQFMWSVLSMSTVSGAVIMLNIVPDKLKAVIKPVLEAFKRGDCTEMQQVVADYLARLMRLCAARKPSPNAKIVENLVDFLCSDEAVSDVELGIISLQSQQKSAEAVAASRRSSGLL</sequence>
<dbReference type="EMBL" id="GECZ01002619">
    <property type="protein sequence ID" value="JAS67150.1"/>
    <property type="molecule type" value="Transcribed_RNA"/>
</dbReference>
<evidence type="ECO:0000313" key="2">
    <source>
        <dbReference type="EMBL" id="JAS67150.1"/>
    </source>
</evidence>
<protein>
    <recommendedName>
        <fullName evidence="1">Mot1 central domain-containing protein</fullName>
    </recommendedName>
</protein>
<dbReference type="InterPro" id="IPR022707">
    <property type="entry name" value="Mot1_central_dom"/>
</dbReference>
<reference evidence="2" key="1">
    <citation type="submission" date="2015-11" db="EMBL/GenBank/DDBJ databases">
        <title>De novo transcriptome assembly of four potential Pierce s Disease insect vectors from Arizona vineyards.</title>
        <authorList>
            <person name="Tassone E.E."/>
        </authorList>
    </citation>
    <scope>NUCLEOTIDE SEQUENCE</scope>
</reference>
<feature type="non-terminal residue" evidence="2">
    <location>
        <position position="1"/>
    </location>
</feature>
<dbReference type="InterPro" id="IPR044972">
    <property type="entry name" value="Mot1"/>
</dbReference>
<organism evidence="2">
    <name type="scientific">Cuerna arida</name>
    <dbReference type="NCBI Taxonomy" id="1464854"/>
    <lineage>
        <taxon>Eukaryota</taxon>
        <taxon>Metazoa</taxon>
        <taxon>Ecdysozoa</taxon>
        <taxon>Arthropoda</taxon>
        <taxon>Hexapoda</taxon>
        <taxon>Insecta</taxon>
        <taxon>Pterygota</taxon>
        <taxon>Neoptera</taxon>
        <taxon>Paraneoptera</taxon>
        <taxon>Hemiptera</taxon>
        <taxon>Auchenorrhyncha</taxon>
        <taxon>Membracoidea</taxon>
        <taxon>Cicadellidae</taxon>
        <taxon>Cicadellinae</taxon>
        <taxon>Proconiini</taxon>
        <taxon>Cuerna</taxon>
    </lineage>
</organism>
<accession>A0A1B6GXK5</accession>
<dbReference type="GO" id="GO:0017025">
    <property type="term" value="F:TBP-class protein binding"/>
    <property type="evidence" value="ECO:0007669"/>
    <property type="project" value="InterPro"/>
</dbReference>
<feature type="non-terminal residue" evidence="2">
    <location>
        <position position="185"/>
    </location>
</feature>
<dbReference type="GO" id="GO:0003677">
    <property type="term" value="F:DNA binding"/>
    <property type="evidence" value="ECO:0007669"/>
    <property type="project" value="InterPro"/>
</dbReference>
<dbReference type="GO" id="GO:0016887">
    <property type="term" value="F:ATP hydrolysis activity"/>
    <property type="evidence" value="ECO:0007669"/>
    <property type="project" value="InterPro"/>
</dbReference>